<dbReference type="InterPro" id="IPR036102">
    <property type="entry name" value="OsmC/Ohrsf"/>
</dbReference>
<dbReference type="OrthoDB" id="9811389at2"/>
<dbReference type="Pfam" id="PF02566">
    <property type="entry name" value="OsmC"/>
    <property type="match status" value="1"/>
</dbReference>
<evidence type="ECO:0000313" key="2">
    <source>
        <dbReference type="Proteomes" id="UP000238137"/>
    </source>
</evidence>
<gene>
    <name evidence="1" type="ORF">A7A09_013420</name>
</gene>
<dbReference type="InterPro" id="IPR003718">
    <property type="entry name" value="OsmC/Ohr_fam"/>
</dbReference>
<reference evidence="1" key="1">
    <citation type="submission" date="2018-05" db="EMBL/GenBank/DDBJ databases">
        <title>Reclassification of Methylarcula marina and Methylarcula terricola as Paracoccus methylarcula sp.nov., comb.nov. and Paracoccus terricola comb.nov.</title>
        <authorList>
            <person name="Shmareva M.N."/>
            <person name="Doronina N.V."/>
            <person name="Vasilenko O.V."/>
            <person name="Tarlachkov S.V."/>
            <person name="Trotsenko Y.A."/>
        </authorList>
    </citation>
    <scope>NUCLEOTIDE SEQUENCE [LARGE SCALE GENOMIC DNA]</scope>
    <source>
        <strain evidence="1">VKM B-2159</strain>
    </source>
</reference>
<comment type="caution">
    <text evidence="1">The sequence shown here is derived from an EMBL/GenBank/DDBJ whole genome shotgun (WGS) entry which is preliminary data.</text>
</comment>
<evidence type="ECO:0000313" key="1">
    <source>
        <dbReference type="EMBL" id="RNF34072.1"/>
    </source>
</evidence>
<dbReference type="SUPFAM" id="SSF82784">
    <property type="entry name" value="OsmC-like"/>
    <property type="match status" value="1"/>
</dbReference>
<proteinExistence type="predicted"/>
<sequence>MNTELKTILDGISSAVAADPGNATVRISADCKLVGVHEVDVQLDGHAIKSDQPAMLGGNDRGSKPVEIALAALGSCQAQTYRFWSEKLGIRFDDITVDIEGDIDIRGIFGLQDGVRPGFGGVRVNVSIRGPESRERYEELHQTVNAHCPVLDMFTMPVPVTTAISLN</sequence>
<dbReference type="RefSeq" id="WP_106692036.1">
    <property type="nucleotide sequence ID" value="NZ_PXNQ02000008.1"/>
</dbReference>
<protein>
    <submittedName>
        <fullName evidence="1">OsmC family peroxiredoxin</fullName>
    </submittedName>
</protein>
<organism evidence="1 2">
    <name type="scientific">Paracoccus methylarcula</name>
    <dbReference type="NCBI Taxonomy" id="72022"/>
    <lineage>
        <taxon>Bacteria</taxon>
        <taxon>Pseudomonadati</taxon>
        <taxon>Pseudomonadota</taxon>
        <taxon>Alphaproteobacteria</taxon>
        <taxon>Rhodobacterales</taxon>
        <taxon>Paracoccaceae</taxon>
        <taxon>Paracoccus</taxon>
    </lineage>
</organism>
<dbReference type="InterPro" id="IPR052924">
    <property type="entry name" value="OsmC/Ohr_hydroprdx_reductase"/>
</dbReference>
<dbReference type="PANTHER" id="PTHR35368:SF1">
    <property type="entry name" value="HYDROPEROXIDE REDUCTASE"/>
    <property type="match status" value="1"/>
</dbReference>
<dbReference type="EMBL" id="PXNQ02000008">
    <property type="protein sequence ID" value="RNF34072.1"/>
    <property type="molecule type" value="Genomic_DNA"/>
</dbReference>
<dbReference type="PANTHER" id="PTHR35368">
    <property type="entry name" value="HYDROPEROXIDE REDUCTASE"/>
    <property type="match status" value="1"/>
</dbReference>
<dbReference type="InterPro" id="IPR015946">
    <property type="entry name" value="KH_dom-like_a/b"/>
</dbReference>
<dbReference type="Proteomes" id="UP000238137">
    <property type="component" value="Unassembled WGS sequence"/>
</dbReference>
<name>A0A3R7LJK0_9RHOB</name>
<keyword evidence="2" id="KW-1185">Reference proteome</keyword>
<accession>A0A3R7LJK0</accession>
<dbReference type="Gene3D" id="3.30.300.20">
    <property type="match status" value="1"/>
</dbReference>
<dbReference type="AlphaFoldDB" id="A0A3R7LJK0"/>